<dbReference type="Pfam" id="PF13561">
    <property type="entry name" value="adh_short_C2"/>
    <property type="match status" value="1"/>
</dbReference>
<dbReference type="InterPro" id="IPR002347">
    <property type="entry name" value="SDR_fam"/>
</dbReference>
<keyword evidence="2" id="KW-0521">NADP</keyword>
<dbReference type="AlphaFoldDB" id="A0A9P9Y740"/>
<reference evidence="4" key="1">
    <citation type="journal article" date="2021" name="J Fungi (Basel)">
        <title>Genomic and Metabolomic Analyses of the Marine Fungus Emericellopsis cladophorae: Insights into Saltwater Adaptability Mechanisms and Its Biosynthetic Potential.</title>
        <authorList>
            <person name="Goncalves M.F.M."/>
            <person name="Hilario S."/>
            <person name="Van de Peer Y."/>
            <person name="Esteves A.C."/>
            <person name="Alves A."/>
        </authorList>
    </citation>
    <scope>NUCLEOTIDE SEQUENCE</scope>
    <source>
        <strain evidence="4">MUM 19.33</strain>
    </source>
</reference>
<dbReference type="SUPFAM" id="SSF51735">
    <property type="entry name" value="NAD(P)-binding Rossmann-fold domains"/>
    <property type="match status" value="1"/>
</dbReference>
<dbReference type="PRINTS" id="PR00080">
    <property type="entry name" value="SDRFAMILY"/>
</dbReference>
<sequence>MNLPPRPSRSLAGKVAIVTGAGSSPTGLGNGRAISILLAEDQCSVVCVDLSLESAQTTVEMCLGEGKGGRAVAVQADVTKEDDCRRIVETAMSRLGRVDILINNVGILGPGGSAVDVEREEWARGLDVNVTSMVLMSKHTIPKMLLNTPTSPSELSIRGSIVNMASVAGLLGGTPSLLYPVSKGAVVQLTRAMASHHGKDGIRVNTVCPGMVYTPMVSDGGMSEETRQRRRERSLLQTEGSAWDAAGAVRYLAGGEARWVTGTVLTVDAGATCTTKF</sequence>
<dbReference type="EMBL" id="JAGIXG020000004">
    <property type="protein sequence ID" value="KAI6784636.1"/>
    <property type="molecule type" value="Genomic_DNA"/>
</dbReference>
<dbReference type="GO" id="GO:0016616">
    <property type="term" value="F:oxidoreductase activity, acting on the CH-OH group of donors, NAD or NADP as acceptor"/>
    <property type="evidence" value="ECO:0007669"/>
    <property type="project" value="TreeGrafter"/>
</dbReference>
<dbReference type="PANTHER" id="PTHR42760">
    <property type="entry name" value="SHORT-CHAIN DEHYDROGENASES/REDUCTASES FAMILY MEMBER"/>
    <property type="match status" value="1"/>
</dbReference>
<protein>
    <submittedName>
        <fullName evidence="4">Oxidoreductase</fullName>
    </submittedName>
</protein>
<dbReference type="Gene3D" id="3.40.50.720">
    <property type="entry name" value="NAD(P)-binding Rossmann-like Domain"/>
    <property type="match status" value="1"/>
</dbReference>
<dbReference type="RefSeq" id="XP_051365492.1">
    <property type="nucleotide sequence ID" value="XM_051503135.1"/>
</dbReference>
<evidence type="ECO:0000256" key="2">
    <source>
        <dbReference type="ARBA" id="ARBA00022857"/>
    </source>
</evidence>
<dbReference type="GO" id="GO:0048038">
    <property type="term" value="F:quinone binding"/>
    <property type="evidence" value="ECO:0007669"/>
    <property type="project" value="TreeGrafter"/>
</dbReference>
<dbReference type="InterPro" id="IPR020904">
    <property type="entry name" value="Sc_DH/Rdtase_CS"/>
</dbReference>
<name>A0A9P9Y740_9HYPO</name>
<evidence type="ECO:0000256" key="1">
    <source>
        <dbReference type="ARBA" id="ARBA00006484"/>
    </source>
</evidence>
<proteinExistence type="inferred from homology"/>
<dbReference type="InterPro" id="IPR036291">
    <property type="entry name" value="NAD(P)-bd_dom_sf"/>
</dbReference>
<evidence type="ECO:0000313" key="5">
    <source>
        <dbReference type="Proteomes" id="UP001055219"/>
    </source>
</evidence>
<comment type="caution">
    <text evidence="4">The sequence shown here is derived from an EMBL/GenBank/DDBJ whole genome shotgun (WGS) entry which is preliminary data.</text>
</comment>
<dbReference type="CDD" id="cd05233">
    <property type="entry name" value="SDR_c"/>
    <property type="match status" value="1"/>
</dbReference>
<reference evidence="4" key="2">
    <citation type="submission" date="2022-07" db="EMBL/GenBank/DDBJ databases">
        <authorList>
            <person name="Goncalves M.F.M."/>
            <person name="Hilario S."/>
            <person name="Van De Peer Y."/>
            <person name="Esteves A.C."/>
            <person name="Alves A."/>
        </authorList>
    </citation>
    <scope>NUCLEOTIDE SEQUENCE</scope>
    <source>
        <strain evidence="4">MUM 19.33</strain>
    </source>
</reference>
<feature type="region of interest" description="Disordered" evidence="3">
    <location>
        <begin position="218"/>
        <end position="238"/>
    </location>
</feature>
<dbReference type="GO" id="GO:0006633">
    <property type="term" value="P:fatty acid biosynthetic process"/>
    <property type="evidence" value="ECO:0007669"/>
    <property type="project" value="TreeGrafter"/>
</dbReference>
<dbReference type="PANTHER" id="PTHR42760:SF122">
    <property type="entry name" value="NAD(P)-BINDING PROTEIN"/>
    <property type="match status" value="1"/>
</dbReference>
<keyword evidence="5" id="KW-1185">Reference proteome</keyword>
<accession>A0A9P9Y740</accession>
<dbReference type="GeneID" id="75833159"/>
<dbReference type="Proteomes" id="UP001055219">
    <property type="component" value="Unassembled WGS sequence"/>
</dbReference>
<dbReference type="PROSITE" id="PS00061">
    <property type="entry name" value="ADH_SHORT"/>
    <property type="match status" value="1"/>
</dbReference>
<evidence type="ECO:0000313" key="4">
    <source>
        <dbReference type="EMBL" id="KAI6784636.1"/>
    </source>
</evidence>
<dbReference type="PRINTS" id="PR00081">
    <property type="entry name" value="GDHRDH"/>
</dbReference>
<dbReference type="FunFam" id="3.40.50.720:FF:000084">
    <property type="entry name" value="Short-chain dehydrogenase reductase"/>
    <property type="match status" value="1"/>
</dbReference>
<gene>
    <name evidence="4" type="ORF">J7T54_006681</name>
</gene>
<dbReference type="OrthoDB" id="1393670at2759"/>
<evidence type="ECO:0000256" key="3">
    <source>
        <dbReference type="SAM" id="MobiDB-lite"/>
    </source>
</evidence>
<organism evidence="4 5">
    <name type="scientific">Emericellopsis cladophorae</name>
    <dbReference type="NCBI Taxonomy" id="2686198"/>
    <lineage>
        <taxon>Eukaryota</taxon>
        <taxon>Fungi</taxon>
        <taxon>Dikarya</taxon>
        <taxon>Ascomycota</taxon>
        <taxon>Pezizomycotina</taxon>
        <taxon>Sordariomycetes</taxon>
        <taxon>Hypocreomycetidae</taxon>
        <taxon>Hypocreales</taxon>
        <taxon>Bionectriaceae</taxon>
        <taxon>Emericellopsis</taxon>
    </lineage>
</organism>
<comment type="similarity">
    <text evidence="1">Belongs to the short-chain dehydrogenases/reductases (SDR) family.</text>
</comment>